<evidence type="ECO:0000313" key="16">
    <source>
        <dbReference type="EMBL" id="OQV22572.1"/>
    </source>
</evidence>
<dbReference type="PRINTS" id="PR00791">
    <property type="entry name" value="PEPDIPTASEA"/>
</dbReference>
<dbReference type="InterPro" id="IPR001548">
    <property type="entry name" value="Peptidase_M2"/>
</dbReference>
<keyword evidence="3 10" id="KW-1015">Disulfide bond</keyword>
<dbReference type="GO" id="GO:0008237">
    <property type="term" value="F:metallopeptidase activity"/>
    <property type="evidence" value="ECO:0007669"/>
    <property type="project" value="UniProtKB-KW"/>
</dbReference>
<comment type="cofactor">
    <cofactor evidence="14">
        <name>Zn(2+)</name>
        <dbReference type="ChEBI" id="CHEBI:29105"/>
    </cofactor>
    <text evidence="14">Binds 1 zinc ion per subunit.</text>
</comment>
<comment type="similarity">
    <text evidence="1 13 14">Belongs to the peptidase M2 family.</text>
</comment>
<gene>
    <name evidence="16" type="ORF">BV898_03398</name>
</gene>
<dbReference type="Proteomes" id="UP000192578">
    <property type="component" value="Unassembled WGS sequence"/>
</dbReference>
<accession>A0A1W0X5H0</accession>
<feature type="chain" id="PRO_5012574097" description="Angiotensin-converting enzyme" evidence="15">
    <location>
        <begin position="26"/>
        <end position="705"/>
    </location>
</feature>
<dbReference type="PANTHER" id="PTHR10514:SF27">
    <property type="entry name" value="ANGIOTENSIN-CONVERTING ENZYME"/>
    <property type="match status" value="1"/>
</dbReference>
<dbReference type="GO" id="GO:0008241">
    <property type="term" value="F:peptidyl-dipeptidase activity"/>
    <property type="evidence" value="ECO:0007669"/>
    <property type="project" value="InterPro"/>
</dbReference>
<feature type="binding site" evidence="8">
    <location>
        <position position="555"/>
    </location>
    <ligand>
        <name>chloride</name>
        <dbReference type="ChEBI" id="CHEBI:17996"/>
        <label>1</label>
    </ligand>
</feature>
<dbReference type="SUPFAM" id="SSF55486">
    <property type="entry name" value="Metalloproteases ('zincins'), catalytic domain"/>
    <property type="match status" value="1"/>
</dbReference>
<evidence type="ECO:0000256" key="3">
    <source>
        <dbReference type="ARBA" id="ARBA00023157"/>
    </source>
</evidence>
<evidence type="ECO:0000256" key="10">
    <source>
        <dbReference type="PIRSR" id="PIRSR601548-4"/>
    </source>
</evidence>
<evidence type="ECO:0000256" key="5">
    <source>
        <dbReference type="PIRSR" id="PIRSR601548-1"/>
    </source>
</evidence>
<evidence type="ECO:0000256" key="9">
    <source>
        <dbReference type="PIRSR" id="PIRSR601548-3"/>
    </source>
</evidence>
<dbReference type="AlphaFoldDB" id="A0A1W0X5H0"/>
<evidence type="ECO:0000256" key="12">
    <source>
        <dbReference type="PIRSR" id="PIRSR601548-8"/>
    </source>
</evidence>
<evidence type="ECO:0000256" key="15">
    <source>
        <dbReference type="SAM" id="SignalP"/>
    </source>
</evidence>
<evidence type="ECO:0000256" key="8">
    <source>
        <dbReference type="PIRSR" id="PIRSR601548-2"/>
    </source>
</evidence>
<feature type="binding site" evidence="9">
    <location>
        <position position="444"/>
    </location>
    <ligand>
        <name>Zn(2+)</name>
        <dbReference type="ChEBI" id="CHEBI:29105"/>
        <label>1</label>
        <note>catalytic</note>
    </ligand>
</feature>
<evidence type="ECO:0000256" key="11">
    <source>
        <dbReference type="PIRSR" id="PIRSR601548-5"/>
    </source>
</evidence>
<keyword evidence="14" id="KW-0645">Protease</keyword>
<dbReference type="Gene3D" id="1.10.1370.30">
    <property type="match status" value="1"/>
</dbReference>
<feature type="active site" description="Proton donor 1" evidence="5">
    <location>
        <position position="546"/>
    </location>
</feature>
<feature type="binding site" evidence="8">
    <location>
        <position position="250"/>
    </location>
    <ligand>
        <name>chloride</name>
        <dbReference type="ChEBI" id="CHEBI:17996"/>
        <label>1</label>
    </ligand>
</feature>
<dbReference type="EC" id="3.4.-.-" evidence="14"/>
<feature type="glycosylation site" description="N-linked (GlcNAc...) asparagine" evidence="6">
    <location>
        <position position="80"/>
    </location>
</feature>
<keyword evidence="4 6" id="KW-0325">Glycoprotein</keyword>
<feature type="active site" description="Proton acceptor 2" evidence="7">
    <location>
        <position position="417"/>
    </location>
</feature>
<keyword evidence="17" id="KW-1185">Reference proteome</keyword>
<keyword evidence="14" id="KW-0121">Carboxypeptidase</keyword>
<name>A0A1W0X5H0_HYPEX</name>
<evidence type="ECO:0000256" key="2">
    <source>
        <dbReference type="ARBA" id="ARBA00022729"/>
    </source>
</evidence>
<reference evidence="17" key="1">
    <citation type="submission" date="2017-01" db="EMBL/GenBank/DDBJ databases">
        <title>Comparative genomics of anhydrobiosis in the tardigrade Hypsibius dujardini.</title>
        <authorList>
            <person name="Yoshida Y."/>
            <person name="Koutsovoulos G."/>
            <person name="Laetsch D."/>
            <person name="Stevens L."/>
            <person name="Kumar S."/>
            <person name="Horikawa D."/>
            <person name="Ishino K."/>
            <person name="Komine S."/>
            <person name="Tomita M."/>
            <person name="Blaxter M."/>
            <person name="Arakawa K."/>
        </authorList>
    </citation>
    <scope>NUCLEOTIDE SEQUENCE [LARGE SCALE GENOMIC DNA]</scope>
    <source>
        <strain evidence="17">Z151</strain>
    </source>
</reference>
<keyword evidence="9 14" id="KW-0479">Metal-binding</keyword>
<dbReference type="CDD" id="cd06461">
    <property type="entry name" value="M2_ACE"/>
    <property type="match status" value="1"/>
</dbReference>
<feature type="binding site" evidence="12">
    <location>
        <position position="444"/>
    </location>
    <ligand>
        <name>Zn(2+)</name>
        <dbReference type="ChEBI" id="CHEBI:29105"/>
        <label>2</label>
        <note>catalytic</note>
    </ligand>
</feature>
<feature type="glycosylation site" description="N-linked (GlcNAc...) asparagine" evidence="11">
    <location>
        <position position="149"/>
    </location>
</feature>
<evidence type="ECO:0000256" key="7">
    <source>
        <dbReference type="PIRSR" id="PIRSR601548-11"/>
    </source>
</evidence>
<dbReference type="PANTHER" id="PTHR10514">
    <property type="entry name" value="ANGIOTENSIN-CONVERTING ENZYME"/>
    <property type="match status" value="1"/>
</dbReference>
<dbReference type="Pfam" id="PF01401">
    <property type="entry name" value="Peptidase_M2"/>
    <property type="match status" value="1"/>
</dbReference>
<feature type="active site" description="Proton acceptor 1" evidence="5">
    <location>
        <position position="417"/>
    </location>
</feature>
<feature type="binding site" evidence="9">
    <location>
        <position position="420"/>
    </location>
    <ligand>
        <name>Zn(2+)</name>
        <dbReference type="ChEBI" id="CHEBI:29105"/>
        <label>1</label>
        <note>catalytic</note>
    </ligand>
</feature>
<feature type="disulfide bond" evidence="10">
    <location>
        <begin position="571"/>
        <end position="583"/>
    </location>
</feature>
<dbReference type="GO" id="GO:0046872">
    <property type="term" value="F:metal ion binding"/>
    <property type="evidence" value="ECO:0007669"/>
    <property type="project" value="UniProtKB-KW"/>
</dbReference>
<feature type="glycosylation site" description="N-linked (GlcNAc...) (complex) asparagine" evidence="6">
    <location>
        <position position="98"/>
    </location>
</feature>
<keyword evidence="9 14" id="KW-0862">Zinc</keyword>
<keyword evidence="14" id="KW-0482">Metalloprotease</keyword>
<comment type="caution">
    <text evidence="13">Lacks conserved residue(s) required for the propagation of feature annotation.</text>
</comment>
<proteinExistence type="inferred from homology"/>
<evidence type="ECO:0000256" key="1">
    <source>
        <dbReference type="ARBA" id="ARBA00008139"/>
    </source>
</evidence>
<dbReference type="PROSITE" id="PS52011">
    <property type="entry name" value="PEPTIDASE_M2"/>
    <property type="match status" value="1"/>
</dbReference>
<feature type="binding site" evidence="9">
    <location>
        <position position="416"/>
    </location>
    <ligand>
        <name>Zn(2+)</name>
        <dbReference type="ChEBI" id="CHEBI:29105"/>
        <label>1</label>
        <note>catalytic</note>
    </ligand>
</feature>
<dbReference type="GO" id="GO:0004180">
    <property type="term" value="F:carboxypeptidase activity"/>
    <property type="evidence" value="ECO:0007669"/>
    <property type="project" value="UniProtKB-KW"/>
</dbReference>
<dbReference type="EMBL" id="MTYJ01000016">
    <property type="protein sequence ID" value="OQV22572.1"/>
    <property type="molecule type" value="Genomic_DNA"/>
</dbReference>
<dbReference type="GO" id="GO:0006508">
    <property type="term" value="P:proteolysis"/>
    <property type="evidence" value="ECO:0007669"/>
    <property type="project" value="UniProtKB-KW"/>
</dbReference>
<dbReference type="OrthoDB" id="10029630at2759"/>
<comment type="caution">
    <text evidence="16">The sequence shown here is derived from an EMBL/GenBank/DDBJ whole genome shotgun (WGS) entry which is preliminary data.</text>
</comment>
<feature type="signal peptide" evidence="15">
    <location>
        <begin position="1"/>
        <end position="25"/>
    </location>
</feature>
<keyword evidence="2 15" id="KW-0732">Signal</keyword>
<dbReference type="GO" id="GO:0005886">
    <property type="term" value="C:plasma membrane"/>
    <property type="evidence" value="ECO:0007669"/>
    <property type="project" value="TreeGrafter"/>
</dbReference>
<evidence type="ECO:0000256" key="6">
    <source>
        <dbReference type="PIRSR" id="PIRSR601548-10"/>
    </source>
</evidence>
<evidence type="ECO:0000256" key="13">
    <source>
        <dbReference type="PROSITE-ProRule" id="PRU01355"/>
    </source>
</evidence>
<feature type="active site" description="Proton donor 2" evidence="7">
    <location>
        <position position="546"/>
    </location>
</feature>
<evidence type="ECO:0000256" key="4">
    <source>
        <dbReference type="ARBA" id="ARBA00023180"/>
    </source>
</evidence>
<feature type="binding site" evidence="12">
    <location>
        <position position="416"/>
    </location>
    <ligand>
        <name>Zn(2+)</name>
        <dbReference type="ChEBI" id="CHEBI:29105"/>
        <label>2</label>
        <note>catalytic</note>
    </ligand>
</feature>
<evidence type="ECO:0000256" key="14">
    <source>
        <dbReference type="RuleBase" id="RU361144"/>
    </source>
</evidence>
<feature type="binding site" evidence="12">
    <location>
        <position position="420"/>
    </location>
    <ligand>
        <name>Zn(2+)</name>
        <dbReference type="ChEBI" id="CHEBI:29105"/>
        <label>2</label>
        <note>catalytic</note>
    </ligand>
</feature>
<keyword evidence="14" id="KW-0378">Hydrolase</keyword>
<protein>
    <recommendedName>
        <fullName evidence="14">Angiotensin-converting enzyme</fullName>
        <ecNumber evidence="14">3.4.-.-</ecNumber>
    </recommendedName>
</protein>
<evidence type="ECO:0000313" key="17">
    <source>
        <dbReference type="Proteomes" id="UP000192578"/>
    </source>
</evidence>
<organism evidence="16 17">
    <name type="scientific">Hypsibius exemplaris</name>
    <name type="common">Freshwater tardigrade</name>
    <dbReference type="NCBI Taxonomy" id="2072580"/>
    <lineage>
        <taxon>Eukaryota</taxon>
        <taxon>Metazoa</taxon>
        <taxon>Ecdysozoa</taxon>
        <taxon>Tardigrada</taxon>
        <taxon>Eutardigrada</taxon>
        <taxon>Parachela</taxon>
        <taxon>Hypsibioidea</taxon>
        <taxon>Hypsibiidae</taxon>
        <taxon>Hypsibius</taxon>
    </lineage>
</organism>
<sequence>MAWNLFSILGLAVAVSFHLSGIAWSEYIPVDYSPLTSHQLDTTQLTSADYFRSWLTDVFEPVVLQQYQSSTQAEWDFETNITEATSDASLEGAEGAANATRISAQIAGKFDLSNSQDVQMQRVWRSLKVVGDAALDPVEFDELNRLITNMSTIYSTATVCFDPTASVLQWSSSNPTDCSAQQQKPINPDLQDFMANSTWEADKRRYVWEAWREVSGKQVRKNYIRYVELKNNAAKLNGYADDGELWRSDYTDDSTGYHDSDFLKDLDDLWLQIKPLYDQVHAYVRRILIQKFPEEYISPTGPIPAHLLGDMWSLTWIDMLSFTQLFPSKPLLDVTAEMKAQNYTVDRMFRLSEQFQIDLGLIPMPPEFWEKSQFVKPTDGRDVFCSANAWDFYRPGGVRIKMCATVSMSDLLTVHHEMGHVQYFLQYASQLVPFRSGANAGFHEAVGDTFALSIGTPSHLAYLGLLKNITNDRESDLNYQFATALDKLVFLPFAYIMDRYRYDVFSGKIGTDRLNQGWWDYASKYQGIAPPTPRGEEFFDPGAKYHIDADVEYMRYFIDYVIQFQFYKALCDAAGHAGPLYQCDINKSKKAGTLLSSMLSLGSSQPWPIALEKITGSRRMSAAPLLDFFQPLIEYLKTVNQHNDDVIDGTGVTPCLSIDVTGKSGRRAIPTTYLLKRMHYAGAVLDSPNQLMNVVPDFTGLNGFD</sequence>
<feature type="disulfide bond" evidence="10 13">
    <location>
        <begin position="385"/>
        <end position="403"/>
    </location>
</feature>